<feature type="transmembrane region" description="Helical" evidence="12">
    <location>
        <begin position="420"/>
        <end position="438"/>
    </location>
</feature>
<keyword evidence="9 12" id="KW-1133">Transmembrane helix</keyword>
<feature type="transmembrane region" description="Helical" evidence="12">
    <location>
        <begin position="254"/>
        <end position="274"/>
    </location>
</feature>
<keyword evidence="8" id="KW-0769">Symport</keyword>
<dbReference type="Pfam" id="PF13347">
    <property type="entry name" value="MFS_2"/>
    <property type="match status" value="1"/>
</dbReference>
<evidence type="ECO:0000256" key="1">
    <source>
        <dbReference type="ARBA" id="ARBA00004651"/>
    </source>
</evidence>
<keyword evidence="6" id="KW-0762">Sugar transport</keyword>
<dbReference type="GO" id="GO:0008506">
    <property type="term" value="F:sucrose:proton symporter activity"/>
    <property type="evidence" value="ECO:0007669"/>
    <property type="project" value="TreeGrafter"/>
</dbReference>
<evidence type="ECO:0000313" key="14">
    <source>
        <dbReference type="Proteomes" id="UP000327013"/>
    </source>
</evidence>
<name>A0A5N6R227_9ROSI</name>
<evidence type="ECO:0000256" key="6">
    <source>
        <dbReference type="ARBA" id="ARBA00022597"/>
    </source>
</evidence>
<feature type="transmembrane region" description="Helical" evidence="12">
    <location>
        <begin position="368"/>
        <end position="389"/>
    </location>
</feature>
<dbReference type="InterPro" id="IPR036259">
    <property type="entry name" value="MFS_trans_sf"/>
</dbReference>
<reference evidence="13 14" key="1">
    <citation type="submission" date="2019-06" db="EMBL/GenBank/DDBJ databases">
        <title>A chromosomal-level reference genome of Carpinus fangiana (Coryloideae, Betulaceae).</title>
        <authorList>
            <person name="Yang X."/>
            <person name="Wang Z."/>
            <person name="Zhang L."/>
            <person name="Hao G."/>
            <person name="Liu J."/>
            <person name="Yang Y."/>
        </authorList>
    </citation>
    <scope>NUCLEOTIDE SEQUENCE [LARGE SCALE GENOMIC DNA]</scope>
    <source>
        <strain evidence="13">Cfa_2016G</strain>
        <tissue evidence="13">Leaf</tissue>
    </source>
</reference>
<evidence type="ECO:0000256" key="7">
    <source>
        <dbReference type="ARBA" id="ARBA00022692"/>
    </source>
</evidence>
<feature type="transmembrane region" description="Helical" evidence="12">
    <location>
        <begin position="56"/>
        <end position="75"/>
    </location>
</feature>
<feature type="transmembrane region" description="Helical" evidence="12">
    <location>
        <begin position="492"/>
        <end position="517"/>
    </location>
</feature>
<gene>
    <name evidence="13" type="ORF">FH972_009005</name>
</gene>
<keyword evidence="7 12" id="KW-0812">Transmembrane</keyword>
<evidence type="ECO:0000256" key="10">
    <source>
        <dbReference type="ARBA" id="ARBA00023136"/>
    </source>
</evidence>
<dbReference type="CDD" id="cd17313">
    <property type="entry name" value="MFS_SLC45_SUC"/>
    <property type="match status" value="1"/>
</dbReference>
<evidence type="ECO:0000256" key="8">
    <source>
        <dbReference type="ARBA" id="ARBA00022847"/>
    </source>
</evidence>
<evidence type="ECO:0000256" key="2">
    <source>
        <dbReference type="ARBA" id="ARBA00004914"/>
    </source>
</evidence>
<dbReference type="PANTHER" id="PTHR19432:SF35">
    <property type="entry name" value="SOLUTE CARRIER FAMILY 45 MEMBER 3 ISOFORM X1"/>
    <property type="match status" value="1"/>
</dbReference>
<dbReference type="Proteomes" id="UP000327013">
    <property type="component" value="Chromosome 3"/>
</dbReference>
<evidence type="ECO:0000256" key="11">
    <source>
        <dbReference type="SAM" id="MobiDB-lite"/>
    </source>
</evidence>
<evidence type="ECO:0000256" key="5">
    <source>
        <dbReference type="ARBA" id="ARBA00022475"/>
    </source>
</evidence>
<dbReference type="PANTHER" id="PTHR19432">
    <property type="entry name" value="SUGAR TRANSPORTER"/>
    <property type="match status" value="1"/>
</dbReference>
<feature type="transmembrane region" description="Helical" evidence="12">
    <location>
        <begin position="128"/>
        <end position="151"/>
    </location>
</feature>
<organism evidence="13 14">
    <name type="scientific">Carpinus fangiana</name>
    <dbReference type="NCBI Taxonomy" id="176857"/>
    <lineage>
        <taxon>Eukaryota</taxon>
        <taxon>Viridiplantae</taxon>
        <taxon>Streptophyta</taxon>
        <taxon>Embryophyta</taxon>
        <taxon>Tracheophyta</taxon>
        <taxon>Spermatophyta</taxon>
        <taxon>Magnoliopsida</taxon>
        <taxon>eudicotyledons</taxon>
        <taxon>Gunneridae</taxon>
        <taxon>Pentapetalae</taxon>
        <taxon>rosids</taxon>
        <taxon>fabids</taxon>
        <taxon>Fagales</taxon>
        <taxon>Betulaceae</taxon>
        <taxon>Carpinus</taxon>
    </lineage>
</organism>
<evidence type="ECO:0000256" key="3">
    <source>
        <dbReference type="ARBA" id="ARBA00007134"/>
    </source>
</evidence>
<comment type="pathway">
    <text evidence="2">Glycan biosynthesis; sucrose metabolism.</text>
</comment>
<feature type="transmembrane region" description="Helical" evidence="12">
    <location>
        <begin position="95"/>
        <end position="116"/>
    </location>
</feature>
<keyword evidence="5" id="KW-1003">Cell membrane</keyword>
<dbReference type="GO" id="GO:0005886">
    <property type="term" value="C:plasma membrane"/>
    <property type="evidence" value="ECO:0007669"/>
    <property type="project" value="UniProtKB-SubCell"/>
</dbReference>
<sequence length="598" mass="64527">MAGMDDSKSIRIPYKNLRREVEVEMVGVDESHSPQHHRIDLNSSPSPPSSEKHISLMNLVLSCTVAAGVQFGWALQLSLLTPYIQTLGIEHAFSSFIWLCGPITGLVVQPCVGIWSDKCTSKYGRRRPFILIGSLMISAAVILIGFSADIGYILGDTKEHCSTYKGTRTKAAIVFVIGFWMLDLANNTVQGPARALLADLSGPDQRNSANAIFCSWMAVGNILGFSSGASGNWHRWFPFLKSSACCEACANLKAAFLVAVVFLTLCTLVTLYFAKEVPLTVNQPHRLSDSAPLLNDTQQNGFERSNSKPDMPIVDSAKGNNTAAVYERDVNLTEVNSKVEDHQNETFSDGPGAVLVNLLTSLRHLQPAMHSVLIVMALSWLSWFPFFLFDTDWMGREVYHGDPKGDLSEVQKYDQGVRQGAFGLLLNSVVLGISSFLIEPMCKWMGARIVWAMSNFIVFACMGGTAIISLVSVREYSEGIQHVIGGSASIRIAALIVFALLGFPLAITYSVPFSVTAELTADSGGGQGLAIGVLNLAIVVPQMIVSLGAGPWDALFGGGNIPAFVLATISAFAAGVIAIRRLPDLSSSSYQSTGFHFG</sequence>
<dbReference type="SUPFAM" id="SSF103473">
    <property type="entry name" value="MFS general substrate transporter"/>
    <property type="match status" value="1"/>
</dbReference>
<dbReference type="EMBL" id="CM017323">
    <property type="protein sequence ID" value="KAE8023290.1"/>
    <property type="molecule type" value="Genomic_DNA"/>
</dbReference>
<evidence type="ECO:0008006" key="15">
    <source>
        <dbReference type="Google" id="ProtNLM"/>
    </source>
</evidence>
<feature type="region of interest" description="Disordered" evidence="11">
    <location>
        <begin position="28"/>
        <end position="49"/>
    </location>
</feature>
<dbReference type="FunFam" id="1.20.1250.20:FF:000182">
    <property type="entry name" value="Sucrose transporter SUC2"/>
    <property type="match status" value="1"/>
</dbReference>
<evidence type="ECO:0000313" key="13">
    <source>
        <dbReference type="EMBL" id="KAE8023290.1"/>
    </source>
</evidence>
<dbReference type="AlphaFoldDB" id="A0A5N6R227"/>
<feature type="transmembrane region" description="Helical" evidence="12">
    <location>
        <begin position="529"/>
        <end position="549"/>
    </location>
</feature>
<evidence type="ECO:0000256" key="9">
    <source>
        <dbReference type="ARBA" id="ARBA00022989"/>
    </source>
</evidence>
<comment type="similarity">
    <text evidence="3">Belongs to the glycoside-pentoside-hexuronide (GPH) cation symporter transporter (TC 2.A.2.4) family.</text>
</comment>
<proteinExistence type="inferred from homology"/>
<keyword evidence="10 12" id="KW-0472">Membrane</keyword>
<dbReference type="OrthoDB" id="28755at2759"/>
<evidence type="ECO:0000256" key="12">
    <source>
        <dbReference type="SAM" id="Phobius"/>
    </source>
</evidence>
<feature type="transmembrane region" description="Helical" evidence="12">
    <location>
        <begin position="210"/>
        <end position="234"/>
    </location>
</feature>
<dbReference type="Gene3D" id="1.20.1250.20">
    <property type="entry name" value="MFS general substrate transporter like domains"/>
    <property type="match status" value="1"/>
</dbReference>
<protein>
    <recommendedName>
        <fullName evidence="15">Major facilitator superfamily (MFS) profile domain-containing protein</fullName>
    </recommendedName>
</protein>
<comment type="subcellular location">
    <subcellularLocation>
        <location evidence="1">Cell membrane</location>
        <topology evidence="1">Multi-pass membrane protein</topology>
    </subcellularLocation>
</comment>
<feature type="compositionally biased region" description="Basic and acidic residues" evidence="11">
    <location>
        <begin position="29"/>
        <end position="40"/>
    </location>
</feature>
<accession>A0A5N6R227</accession>
<evidence type="ECO:0000256" key="4">
    <source>
        <dbReference type="ARBA" id="ARBA00022448"/>
    </source>
</evidence>
<keyword evidence="4" id="KW-0813">Transport</keyword>
<dbReference type="FunFam" id="1.20.1250.20:FF:000366">
    <property type="entry name" value="Sucrose transport protein SUT5"/>
    <property type="match status" value="1"/>
</dbReference>
<feature type="transmembrane region" description="Helical" evidence="12">
    <location>
        <begin position="561"/>
        <end position="579"/>
    </location>
</feature>
<feature type="transmembrane region" description="Helical" evidence="12">
    <location>
        <begin position="450"/>
        <end position="472"/>
    </location>
</feature>
<keyword evidence="14" id="KW-1185">Reference proteome</keyword>